<dbReference type="PROSITE" id="PS00715">
    <property type="entry name" value="SIGMA70_1"/>
    <property type="match status" value="1"/>
</dbReference>
<dbReference type="GO" id="GO:0016987">
    <property type="term" value="F:sigma factor activity"/>
    <property type="evidence" value="ECO:0007669"/>
    <property type="project" value="UniProtKB-UniRule"/>
</dbReference>
<evidence type="ECO:0000256" key="6">
    <source>
        <dbReference type="HAMAP-Rule" id="MF_00962"/>
    </source>
</evidence>
<keyword evidence="10" id="KW-1185">Reference proteome</keyword>
<sequence>MYTAQGKIDQNALLEQHLPAVRRQALALQVKLPSGIDLDDLIQAGTVGLLDALRRFDANAGASFATFASQRIRGAMIDELRTRDWLPRSVRRNARALDQCVHRLEQRLGRPAEEREIAAEMGMDLAEYQQLLTDTNNGYLLPYEEMVEERGEPEAGSGAPLNPFAALLEGERREQLTAAIDTLPEREKLLLALYYQEELNLKEIGAVLGVTESRVCQLHSQAISRLRARLAG</sequence>
<dbReference type="GO" id="GO:0003899">
    <property type="term" value="F:DNA-directed RNA polymerase activity"/>
    <property type="evidence" value="ECO:0007669"/>
    <property type="project" value="InterPro"/>
</dbReference>
<evidence type="ECO:0000313" key="10">
    <source>
        <dbReference type="Proteomes" id="UP001108027"/>
    </source>
</evidence>
<evidence type="ECO:0000256" key="2">
    <source>
        <dbReference type="ARBA" id="ARBA00023015"/>
    </source>
</evidence>
<dbReference type="InterPro" id="IPR013325">
    <property type="entry name" value="RNA_pol_sigma_r2"/>
</dbReference>
<feature type="domain" description="RNA polymerase sigma-70" evidence="8">
    <location>
        <begin position="200"/>
        <end position="226"/>
    </location>
</feature>
<organism evidence="9 10">
    <name type="scientific">Alloalcanivorax marinus</name>
    <dbReference type="NCBI Taxonomy" id="1177169"/>
    <lineage>
        <taxon>Bacteria</taxon>
        <taxon>Pseudomonadati</taxon>
        <taxon>Pseudomonadota</taxon>
        <taxon>Gammaproteobacteria</taxon>
        <taxon>Oceanospirillales</taxon>
        <taxon>Alcanivoracaceae</taxon>
        <taxon>Alloalcanivorax</taxon>
    </lineage>
</organism>
<feature type="region of interest" description="Sigma-70 factor domain-4" evidence="6">
    <location>
        <begin position="179"/>
        <end position="227"/>
    </location>
</feature>
<dbReference type="CDD" id="cd06171">
    <property type="entry name" value="Sigma70_r4"/>
    <property type="match status" value="1"/>
</dbReference>
<dbReference type="EMBL" id="JAJGNA010000027">
    <property type="protein sequence ID" value="MCC4310068.1"/>
    <property type="molecule type" value="Genomic_DNA"/>
</dbReference>
<dbReference type="PANTHER" id="PTHR30385:SF7">
    <property type="entry name" value="RNA POLYMERASE SIGMA FACTOR FLIA"/>
    <property type="match status" value="1"/>
</dbReference>
<dbReference type="GO" id="GO:0005737">
    <property type="term" value="C:cytoplasm"/>
    <property type="evidence" value="ECO:0007669"/>
    <property type="project" value="UniProtKB-SubCell"/>
</dbReference>
<keyword evidence="5 6" id="KW-0804">Transcription</keyword>
<evidence type="ECO:0000256" key="3">
    <source>
        <dbReference type="ARBA" id="ARBA00023082"/>
    </source>
</evidence>
<gene>
    <name evidence="6" type="primary">fliA</name>
    <name evidence="9" type="ORF">LL252_15950</name>
</gene>
<evidence type="ECO:0000256" key="5">
    <source>
        <dbReference type="ARBA" id="ARBA00023163"/>
    </source>
</evidence>
<keyword evidence="2 6" id="KW-0805">Transcription regulation</keyword>
<comment type="caution">
    <text evidence="6">Lacks conserved residue(s) required for the propagation of feature annotation.</text>
</comment>
<dbReference type="GO" id="GO:0006352">
    <property type="term" value="P:DNA-templated transcription initiation"/>
    <property type="evidence" value="ECO:0007669"/>
    <property type="project" value="UniProtKB-UniRule"/>
</dbReference>
<evidence type="ECO:0000256" key="4">
    <source>
        <dbReference type="ARBA" id="ARBA00023125"/>
    </source>
</evidence>
<dbReference type="Gene3D" id="1.20.140.160">
    <property type="match status" value="1"/>
</dbReference>
<dbReference type="Proteomes" id="UP001108027">
    <property type="component" value="Unassembled WGS sequence"/>
</dbReference>
<accession>A0A9Q3YSY2</accession>
<dbReference type="InterPro" id="IPR007630">
    <property type="entry name" value="RNA_pol_sigma70_r4"/>
</dbReference>
<feature type="region of interest" description="Sigma-70 factor domain-2" evidence="6">
    <location>
        <begin position="13"/>
        <end position="85"/>
    </location>
</feature>
<dbReference type="PANTHER" id="PTHR30385">
    <property type="entry name" value="SIGMA FACTOR F FLAGELLAR"/>
    <property type="match status" value="1"/>
</dbReference>
<dbReference type="InterPro" id="IPR007624">
    <property type="entry name" value="RNA_pol_sigma70_r3"/>
</dbReference>
<dbReference type="Pfam" id="PF04539">
    <property type="entry name" value="Sigma70_r3"/>
    <property type="match status" value="1"/>
</dbReference>
<evidence type="ECO:0000313" key="9">
    <source>
        <dbReference type="EMBL" id="MCC4310068.1"/>
    </source>
</evidence>
<dbReference type="InterPro" id="IPR012845">
    <property type="entry name" value="RNA_pol_sigma_FliA_WhiG"/>
</dbReference>
<feature type="DNA-binding region" description="H-T-H motif" evidence="6">
    <location>
        <begin position="201"/>
        <end position="220"/>
    </location>
</feature>
<comment type="function">
    <text evidence="6">Sigma factors are initiation factors that promote the attachment of RNA polymerase to specific initiation sites and are then released. This sigma factor controls the expression of flagella-related genes.</text>
</comment>
<dbReference type="Pfam" id="PF04545">
    <property type="entry name" value="Sigma70_r4"/>
    <property type="match status" value="1"/>
</dbReference>
<dbReference type="InterPro" id="IPR007627">
    <property type="entry name" value="RNA_pol_sigma70_r2"/>
</dbReference>
<dbReference type="InterPro" id="IPR014284">
    <property type="entry name" value="RNA_pol_sigma-70_dom"/>
</dbReference>
<dbReference type="NCBIfam" id="NF005413">
    <property type="entry name" value="PRK06986.1"/>
    <property type="match status" value="1"/>
</dbReference>
<dbReference type="PRINTS" id="PR00046">
    <property type="entry name" value="SIGMA70FCT"/>
</dbReference>
<dbReference type="PIRSF" id="PIRSF000770">
    <property type="entry name" value="RNA_pol_sigma-SigE/K"/>
    <property type="match status" value="1"/>
</dbReference>
<dbReference type="NCBIfam" id="TIGR02937">
    <property type="entry name" value="sigma70-ECF"/>
    <property type="match status" value="1"/>
</dbReference>
<name>A0A9Q3YSY2_9GAMM</name>
<dbReference type="Pfam" id="PF04542">
    <property type="entry name" value="Sigma70_r2"/>
    <property type="match status" value="1"/>
</dbReference>
<proteinExistence type="inferred from homology"/>
<comment type="similarity">
    <text evidence="6">Belongs to the sigma-70 factor family. FliA subfamily.</text>
</comment>
<dbReference type="Gene3D" id="1.10.1740.10">
    <property type="match status" value="1"/>
</dbReference>
<dbReference type="GO" id="GO:0003677">
    <property type="term" value="F:DNA binding"/>
    <property type="evidence" value="ECO:0007669"/>
    <property type="project" value="UniProtKB-UniRule"/>
</dbReference>
<dbReference type="PROSITE" id="PS00716">
    <property type="entry name" value="SIGMA70_2"/>
    <property type="match status" value="1"/>
</dbReference>
<evidence type="ECO:0000259" key="8">
    <source>
        <dbReference type="PROSITE" id="PS00716"/>
    </source>
</evidence>
<dbReference type="NCBIfam" id="TIGR02479">
    <property type="entry name" value="FliA_WhiG"/>
    <property type="match status" value="1"/>
</dbReference>
<dbReference type="AlphaFoldDB" id="A0A9Q3YSY2"/>
<keyword evidence="4 6" id="KW-0238">DNA-binding</keyword>
<reference evidence="9" key="1">
    <citation type="submission" date="2021-10" db="EMBL/GenBank/DDBJ databases">
        <title>The diversity and Nitrogen Metabolism of Culturable Nitrate-Utilizing Bacteria Within the Oxygen Minimum Zone of the Changjiang (Yangtze River)Estuary.</title>
        <authorList>
            <person name="Zhang D."/>
            <person name="Zheng J."/>
            <person name="Liu S."/>
            <person name="He W."/>
        </authorList>
    </citation>
    <scope>NUCLEOTIDE SEQUENCE</scope>
    <source>
        <strain evidence="9">FXH-223</strain>
    </source>
</reference>
<feature type="domain" description="RNA polymerase sigma-70" evidence="7">
    <location>
        <begin position="40"/>
        <end position="53"/>
    </location>
</feature>
<dbReference type="InterPro" id="IPR000943">
    <property type="entry name" value="RNA_pol_sigma70"/>
</dbReference>
<dbReference type="SUPFAM" id="SSF88946">
    <property type="entry name" value="Sigma2 domain of RNA polymerase sigma factors"/>
    <property type="match status" value="1"/>
</dbReference>
<dbReference type="SUPFAM" id="SSF88659">
    <property type="entry name" value="Sigma3 and sigma4 domains of RNA polymerase sigma factors"/>
    <property type="match status" value="2"/>
</dbReference>
<protein>
    <recommendedName>
        <fullName evidence="6">RNA polymerase sigma factor FliA</fullName>
    </recommendedName>
    <alternativeName>
        <fullName evidence="6">RNA polymerase sigma factor for flagellar operon</fullName>
    </alternativeName>
    <alternativeName>
        <fullName evidence="6">Sigma F</fullName>
    </alternativeName>
    <alternativeName>
        <fullName evidence="6">Sigma-28</fullName>
    </alternativeName>
</protein>
<feature type="short sequence motif" description="Interaction with polymerase core subunit RpoC" evidence="6">
    <location>
        <begin position="40"/>
        <end position="43"/>
    </location>
</feature>
<dbReference type="InterPro" id="IPR013324">
    <property type="entry name" value="RNA_pol_sigma_r3/r4-like"/>
</dbReference>
<dbReference type="RefSeq" id="WP_204428545.1">
    <property type="nucleotide sequence ID" value="NZ_JADDOL010000008.1"/>
</dbReference>
<keyword evidence="1 6" id="KW-0963">Cytoplasm</keyword>
<comment type="subcellular location">
    <subcellularLocation>
        <location evidence="6">Cytoplasm</location>
    </subcellularLocation>
</comment>
<evidence type="ECO:0000259" key="7">
    <source>
        <dbReference type="PROSITE" id="PS00715"/>
    </source>
</evidence>
<dbReference type="InterPro" id="IPR028617">
    <property type="entry name" value="Sigma70_FliA"/>
</dbReference>
<evidence type="ECO:0000256" key="1">
    <source>
        <dbReference type="ARBA" id="ARBA00022490"/>
    </source>
</evidence>
<keyword evidence="3 6" id="KW-0731">Sigma factor</keyword>
<comment type="caution">
    <text evidence="9">The sequence shown here is derived from an EMBL/GenBank/DDBJ whole genome shotgun (WGS) entry which is preliminary data.</text>
</comment>
<dbReference type="HAMAP" id="MF_00962">
    <property type="entry name" value="Sigma70_FliA"/>
    <property type="match status" value="1"/>
</dbReference>